<evidence type="ECO:0000313" key="1">
    <source>
        <dbReference type="EMBL" id="GCE93363.1"/>
    </source>
</evidence>
<dbReference type="Proteomes" id="UP000326169">
    <property type="component" value="Unassembled WGS sequence"/>
</dbReference>
<comment type="caution">
    <text evidence="1">The sequence shown here is derived from an EMBL/GenBank/DDBJ whole genome shotgun (WGS) entry which is preliminary data.</text>
</comment>
<reference evidence="1 2" key="1">
    <citation type="journal article" date="2019" name="J Genomics">
        <title>The Draft Genome of a Hydrogen-producing Cyanobacterium, Arthrospira platensis NIES-46.</title>
        <authorList>
            <person name="Suzuki S."/>
            <person name="Yamaguchi H."/>
            <person name="Kawachi M."/>
        </authorList>
    </citation>
    <scope>NUCLEOTIDE SEQUENCE [LARGE SCALE GENOMIC DNA]</scope>
    <source>
        <strain evidence="1 2">NIES-46</strain>
    </source>
</reference>
<gene>
    <name evidence="1" type="ORF">NIES46_14130</name>
</gene>
<evidence type="ECO:0000313" key="2">
    <source>
        <dbReference type="Proteomes" id="UP000326169"/>
    </source>
</evidence>
<accession>A0A5M3T141</accession>
<dbReference type="EMBL" id="BIMW01000072">
    <property type="protein sequence ID" value="GCE93363.1"/>
    <property type="molecule type" value="Genomic_DNA"/>
</dbReference>
<sequence length="100" mass="11552">MRQGDVILQATQDLPDLSLMSVEKRCDLVLARGEVTGHTHRITQGEAELYQWGINLCLRVYSQTAILTHEEHQPITIPKGDWLVTIQREYEPRGWRQVVD</sequence>
<organism evidence="1 2">
    <name type="scientific">Limnospira platensis NIES-46</name>
    <dbReference type="NCBI Taxonomy" id="1236695"/>
    <lineage>
        <taxon>Bacteria</taxon>
        <taxon>Bacillati</taxon>
        <taxon>Cyanobacteriota</taxon>
        <taxon>Cyanophyceae</taxon>
        <taxon>Oscillatoriophycideae</taxon>
        <taxon>Oscillatoriales</taxon>
        <taxon>Sirenicapillariaceae</taxon>
        <taxon>Limnospira</taxon>
    </lineage>
</organism>
<proteinExistence type="predicted"/>
<name>A0A5M3T141_LIMPL</name>
<keyword evidence="2" id="KW-1185">Reference proteome</keyword>
<protein>
    <submittedName>
        <fullName evidence="1">Uncharacterized protein</fullName>
    </submittedName>
</protein>